<feature type="region of interest" description="Disordered" evidence="1">
    <location>
        <begin position="143"/>
        <end position="195"/>
    </location>
</feature>
<dbReference type="Proteomes" id="UP000813824">
    <property type="component" value="Unassembled WGS sequence"/>
</dbReference>
<feature type="region of interest" description="Disordered" evidence="1">
    <location>
        <begin position="104"/>
        <end position="128"/>
    </location>
</feature>
<name>A0A8K0UY98_9AGAR</name>
<comment type="caution">
    <text evidence="2">The sequence shown here is derived from an EMBL/GenBank/DDBJ whole genome shotgun (WGS) entry which is preliminary data.</text>
</comment>
<evidence type="ECO:0000256" key="1">
    <source>
        <dbReference type="SAM" id="MobiDB-lite"/>
    </source>
</evidence>
<gene>
    <name evidence="2" type="ORF">BXZ70DRAFT_1060544</name>
</gene>
<feature type="compositionally biased region" description="Polar residues" evidence="1">
    <location>
        <begin position="360"/>
        <end position="370"/>
    </location>
</feature>
<dbReference type="EMBL" id="JAEVFJ010000001">
    <property type="protein sequence ID" value="KAH8107875.1"/>
    <property type="molecule type" value="Genomic_DNA"/>
</dbReference>
<reference evidence="2" key="1">
    <citation type="journal article" date="2021" name="New Phytol.">
        <title>Evolutionary innovations through gain and loss of genes in the ectomycorrhizal Boletales.</title>
        <authorList>
            <person name="Wu G."/>
            <person name="Miyauchi S."/>
            <person name="Morin E."/>
            <person name="Kuo A."/>
            <person name="Drula E."/>
            <person name="Varga T."/>
            <person name="Kohler A."/>
            <person name="Feng B."/>
            <person name="Cao Y."/>
            <person name="Lipzen A."/>
            <person name="Daum C."/>
            <person name="Hundley H."/>
            <person name="Pangilinan J."/>
            <person name="Johnson J."/>
            <person name="Barry K."/>
            <person name="LaButti K."/>
            <person name="Ng V."/>
            <person name="Ahrendt S."/>
            <person name="Min B."/>
            <person name="Choi I.G."/>
            <person name="Park H."/>
            <person name="Plett J.M."/>
            <person name="Magnuson J."/>
            <person name="Spatafora J.W."/>
            <person name="Nagy L.G."/>
            <person name="Henrissat B."/>
            <person name="Grigoriev I.V."/>
            <person name="Yang Z.L."/>
            <person name="Xu J."/>
            <person name="Martin F.M."/>
        </authorList>
    </citation>
    <scope>NUCLEOTIDE SEQUENCE</scope>
    <source>
        <strain evidence="2">KKN 215</strain>
    </source>
</reference>
<feature type="compositionally biased region" description="Polar residues" evidence="1">
    <location>
        <begin position="413"/>
        <end position="426"/>
    </location>
</feature>
<dbReference type="OrthoDB" id="5582146at2759"/>
<accession>A0A8K0UY98</accession>
<evidence type="ECO:0000313" key="3">
    <source>
        <dbReference type="Proteomes" id="UP000813824"/>
    </source>
</evidence>
<keyword evidence="3" id="KW-1185">Reference proteome</keyword>
<protein>
    <submittedName>
        <fullName evidence="2">Uncharacterized protein</fullName>
    </submittedName>
</protein>
<feature type="compositionally biased region" description="Basic and acidic residues" evidence="1">
    <location>
        <begin position="145"/>
        <end position="156"/>
    </location>
</feature>
<feature type="region of interest" description="Disordered" evidence="1">
    <location>
        <begin position="215"/>
        <end position="234"/>
    </location>
</feature>
<sequence>MASSYLAAPGSPEYLQSILNKIGETHPELPVDPVILQSLLLCLVAGRYHENRGQCSQTHTRSKNLILRTKEEDVAMVVNIVGMILATVFGFPTYKSRLKPLLQDSGSTSARRKKAAHSPTQQHPEAFLRSLFFREPKSSPLVRDLAAERDRRDSGSRKSTRRVVKRASTLPSPLEHTSTGSVSAPPTITHTIDTTDDSFLESSTLASSRRPLITPTSTLRSRPQAPRMQTEPSPLMSVFAPPLGASWTSSVGQGSHVSGSSVLPKALVVSGLQHANIPSQRSLMQVLNEKRLTLDGEDGANSEGHEPIGETWNLPDDFICVYVCSSNPHERPEILPGLVDKFSMSVEINVSSNTRLAYGTHRTSQASTPMASPFHPSAQLPGPPPRSPLNPNASLPSSDSIHTMRASYFRPGQSHSPHARSPSTLSPPVVTATDLAQLRALASPKPIAPLNSERYDMITQFVHAHTCIHPSLAMYLSDLFAATRHHPELDGSHLTLQAHRDAEDLVRAFRVIGGDTLGAELVERTANRPPSLRVSESTDSYDRVSRMDIESIGWGKEEGDILMTFDTPAMEVRLQVPDTPDHNGHAPFYLGLDTKGSHTTAMDEQWDVSEVDIARIFPRVVSHRLSVRRGPDDEILGSVMFPAVAHDIFTTDQRRSVVVKNDGMQTIARRTVKEILVGILADV</sequence>
<feature type="compositionally biased region" description="Polar residues" evidence="1">
    <location>
        <begin position="169"/>
        <end position="186"/>
    </location>
</feature>
<evidence type="ECO:0000313" key="2">
    <source>
        <dbReference type="EMBL" id="KAH8107875.1"/>
    </source>
</evidence>
<organism evidence="2 3">
    <name type="scientific">Cristinia sonorae</name>
    <dbReference type="NCBI Taxonomy" id="1940300"/>
    <lineage>
        <taxon>Eukaryota</taxon>
        <taxon>Fungi</taxon>
        <taxon>Dikarya</taxon>
        <taxon>Basidiomycota</taxon>
        <taxon>Agaricomycotina</taxon>
        <taxon>Agaricomycetes</taxon>
        <taxon>Agaricomycetidae</taxon>
        <taxon>Agaricales</taxon>
        <taxon>Pleurotineae</taxon>
        <taxon>Stephanosporaceae</taxon>
        <taxon>Cristinia</taxon>
    </lineage>
</organism>
<dbReference type="AlphaFoldDB" id="A0A8K0UY98"/>
<proteinExistence type="predicted"/>
<feature type="region of interest" description="Disordered" evidence="1">
    <location>
        <begin position="360"/>
        <end position="397"/>
    </location>
</feature>
<feature type="region of interest" description="Disordered" evidence="1">
    <location>
        <begin position="409"/>
        <end position="428"/>
    </location>
</feature>